<feature type="region of interest" description="Disordered" evidence="3">
    <location>
        <begin position="180"/>
        <end position="204"/>
    </location>
</feature>
<feature type="compositionally biased region" description="Polar residues" evidence="3">
    <location>
        <begin position="768"/>
        <end position="779"/>
    </location>
</feature>
<dbReference type="EMBL" id="BQFW01000010">
    <property type="protein sequence ID" value="GJJ74924.1"/>
    <property type="molecule type" value="Genomic_DNA"/>
</dbReference>
<feature type="compositionally biased region" description="Basic and acidic residues" evidence="3">
    <location>
        <begin position="317"/>
        <end position="326"/>
    </location>
</feature>
<evidence type="ECO:0000256" key="2">
    <source>
        <dbReference type="PIRSR" id="PIRSR630564-2"/>
    </source>
</evidence>
<dbReference type="InterPro" id="IPR016130">
    <property type="entry name" value="Tyr_Pase_AS"/>
</dbReference>
<feature type="region of interest" description="Disordered" evidence="3">
    <location>
        <begin position="307"/>
        <end position="328"/>
    </location>
</feature>
<reference evidence="5" key="2">
    <citation type="journal article" date="2022" name="Microbiol. Resour. Announc.">
        <title>Whole-Genome Sequence of Entomortierella parvispora E1425, a Mucoromycotan Fungus Associated with Burkholderiaceae-Related Endosymbiotic Bacteria.</title>
        <authorList>
            <person name="Herlambang A."/>
            <person name="Guo Y."/>
            <person name="Takashima Y."/>
            <person name="Narisawa K."/>
            <person name="Ohta H."/>
            <person name="Nishizawa T."/>
        </authorList>
    </citation>
    <scope>NUCLEOTIDE SEQUENCE</scope>
    <source>
        <strain evidence="5">E1425</strain>
    </source>
</reference>
<feature type="region of interest" description="Disordered" evidence="3">
    <location>
        <begin position="1026"/>
        <end position="1047"/>
    </location>
</feature>
<reference evidence="5" key="1">
    <citation type="submission" date="2021-11" db="EMBL/GenBank/DDBJ databases">
        <authorList>
            <person name="Herlambang A."/>
            <person name="Guo Y."/>
            <person name="Takashima Y."/>
            <person name="Nishizawa T."/>
        </authorList>
    </citation>
    <scope>NUCLEOTIDE SEQUENCE</scope>
    <source>
        <strain evidence="5">E1425</strain>
    </source>
</reference>
<protein>
    <recommendedName>
        <fullName evidence="4">Myotubularin phosphatase domain-containing protein</fullName>
    </recommendedName>
</protein>
<keyword evidence="6" id="KW-1185">Reference proteome</keyword>
<feature type="compositionally biased region" description="Low complexity" evidence="3">
    <location>
        <begin position="801"/>
        <end position="813"/>
    </location>
</feature>
<organism evidence="5 6">
    <name type="scientific">Entomortierella parvispora</name>
    <dbReference type="NCBI Taxonomy" id="205924"/>
    <lineage>
        <taxon>Eukaryota</taxon>
        <taxon>Fungi</taxon>
        <taxon>Fungi incertae sedis</taxon>
        <taxon>Mucoromycota</taxon>
        <taxon>Mortierellomycotina</taxon>
        <taxon>Mortierellomycetes</taxon>
        <taxon>Mortierellales</taxon>
        <taxon>Mortierellaceae</taxon>
        <taxon>Entomortierella</taxon>
    </lineage>
</organism>
<feature type="region of interest" description="Disordered" evidence="3">
    <location>
        <begin position="754"/>
        <end position="816"/>
    </location>
</feature>
<comment type="caution">
    <text evidence="5">The sequence shown here is derived from an EMBL/GenBank/DDBJ whole genome shotgun (WGS) entry which is preliminary data.</text>
</comment>
<feature type="region of interest" description="Disordered" evidence="3">
    <location>
        <begin position="909"/>
        <end position="928"/>
    </location>
</feature>
<dbReference type="Proteomes" id="UP000827284">
    <property type="component" value="Unassembled WGS sequence"/>
</dbReference>
<feature type="region of interest" description="Disordered" evidence="3">
    <location>
        <begin position="51"/>
        <end position="98"/>
    </location>
</feature>
<dbReference type="PANTHER" id="PTHR10807:SF128">
    <property type="entry name" value="PHOSPHATIDYLINOSITOL-3,5-BISPHOSPHATE 3-PHOSPHATASE"/>
    <property type="match status" value="1"/>
</dbReference>
<dbReference type="CDD" id="cd14507">
    <property type="entry name" value="PTP-MTM-like"/>
    <property type="match status" value="1"/>
</dbReference>
<feature type="binding site" evidence="2">
    <location>
        <begin position="562"/>
        <end position="563"/>
    </location>
    <ligand>
        <name>substrate</name>
    </ligand>
</feature>
<dbReference type="PROSITE" id="PS51339">
    <property type="entry name" value="PPASE_MYOTUBULARIN"/>
    <property type="match status" value="1"/>
</dbReference>
<feature type="domain" description="Myotubularin phosphatase" evidence="4">
    <location>
        <begin position="366"/>
        <end position="955"/>
    </location>
</feature>
<feature type="region of interest" description="Disordered" evidence="3">
    <location>
        <begin position="114"/>
        <end position="168"/>
    </location>
</feature>
<gene>
    <name evidence="5" type="ORF">EMPS_07282</name>
</gene>
<feature type="active site" description="Phosphocysteine intermediate" evidence="1">
    <location>
        <position position="627"/>
    </location>
</feature>
<feature type="compositionally biased region" description="Pro residues" evidence="3">
    <location>
        <begin position="784"/>
        <end position="800"/>
    </location>
</feature>
<feature type="region of interest" description="Disordered" evidence="3">
    <location>
        <begin position="674"/>
        <end position="693"/>
    </location>
</feature>
<dbReference type="InterPro" id="IPR029021">
    <property type="entry name" value="Prot-tyrosine_phosphatase-like"/>
</dbReference>
<evidence type="ECO:0000313" key="5">
    <source>
        <dbReference type="EMBL" id="GJJ74924.1"/>
    </source>
</evidence>
<dbReference type="PANTHER" id="PTHR10807">
    <property type="entry name" value="MYOTUBULARIN-RELATED"/>
    <property type="match status" value="1"/>
</dbReference>
<dbReference type="SUPFAM" id="SSF52799">
    <property type="entry name" value="(Phosphotyrosine protein) phosphatases II"/>
    <property type="match status" value="1"/>
</dbReference>
<evidence type="ECO:0000313" key="6">
    <source>
        <dbReference type="Proteomes" id="UP000827284"/>
    </source>
</evidence>
<feature type="compositionally biased region" description="Polar residues" evidence="3">
    <location>
        <begin position="52"/>
        <end position="62"/>
    </location>
</feature>
<name>A0A9P3HDZ8_9FUNG</name>
<dbReference type="InterPro" id="IPR010569">
    <property type="entry name" value="Myotubularin-like_Pase_dom"/>
</dbReference>
<sequence>MVRPATTVTSASSAEYKRPWLLPGEEVQATFTGHVDFYRIDTRGDPLAFSVLSGSSPSSNDTRFGLHGRHDRDSSTTRGLSSSAHVGRSHPHRASPSAHLASLLTAAGRTLHGKLAQDPSSSLSYGGLPQHHGPHQQHYLHHQSYPGKQHHKQKYSHDGQEVLLPPPSSEALQSAMGLNQEQQVLSSAGKNREGSGSTLVTAEKPPQSTNLQLEITDFRVCLVRFSANGQGQILEQVVLGSIAKMTLQDHDRITITLKFDTSRYLIAQQDSRHGPPVVVTIMTILKTLVFNEQVSTRFPYKMGKAILHPPTSQQQDEDSKTMESRKQGPSLWTAEDIISLEDAGDDSHYKDMSRDKSRAVAQKLGWFGGYDIANEFQRQGFDESLWCVADINADFELSPTYPEQVIMPTCFLTSGSNNLRAHDRHSDPTKSSHGNRAGPAYIALDETARTCLQQLTNFRSNKRFPVLCWRSPDSGLVLMRSSQPMVGFLGARGPEDELYIRTILSSAAKQAGADSKHRTSPKLCIMDARAFASAVANGYVGGGRENPEHYPNASISFMSLGNIHTIANSHQAVLKAVSNQADSPNWFSLIESTGWLNHVADLLKAASGQEGVVGKMVGSNASVLVHCTDGWDRTTQLVSLAQILMDPFFRTIQGLRILIEKEWLSCGHPFQSRTDAVPNGQGRKPGTAGFDVDTTENWKSAAEVQSSPNGAKESVSYSRKMRKNVYPDPDPPKDLEPFPSFTYHMDARQQPVDISSPSATEKSEKSYQETPVSKPTRQMYTGYPPRPMSTPVPPKYPPQQPSTHSSPPTATLPQPGATSIATMVPLSPSPVFILFLTCLHHIVQQHPSQFEFNDYLLIVLARAGSGGLSPFGDFLYNSERERKRDRMRQRTPSIWKWIQRHRGWFTNRDYSPPPPLSSASSGSGSGSHRVMDDWRKNVLTVQTGGRYTALWSEYYFNTTPPFLPDTRTILLHYHPPSPSCPLSEGGTQVSTVYKSSAATTRMDTWHSSMFDEQQRKQFTFPGVILSSKDPMSPGGPRSPPRHDVSSPSAALEMSIILPPELTQLRGEEMHLYYMLVMHLKSKRREKVKNAFLGWQSWAKRRREDRPAREEGWGVVADGFVSGSSSGVEDGGVDTADEELPRSNHRMRKKGLPELVLVAAAKKGVEVEMARIIESPDQFFGRDQPLQYEDISEDEVDYSEEDVRDLGSGQEENDGVKVVQMSDAELEDAFDDFGFPVIGSEDPDVFIAV</sequence>
<feature type="binding site" evidence="2">
    <location>
        <begin position="627"/>
        <end position="633"/>
    </location>
    <ligand>
        <name>substrate</name>
    </ligand>
</feature>
<evidence type="ECO:0000256" key="3">
    <source>
        <dbReference type="SAM" id="MobiDB-lite"/>
    </source>
</evidence>
<accession>A0A9P3HDZ8</accession>
<dbReference type="GO" id="GO:0005737">
    <property type="term" value="C:cytoplasm"/>
    <property type="evidence" value="ECO:0007669"/>
    <property type="project" value="TreeGrafter"/>
</dbReference>
<evidence type="ECO:0000256" key="1">
    <source>
        <dbReference type="PIRSR" id="PIRSR630564-1"/>
    </source>
</evidence>
<evidence type="ECO:0000259" key="4">
    <source>
        <dbReference type="PROSITE" id="PS51339"/>
    </source>
</evidence>
<dbReference type="Pfam" id="PF06602">
    <property type="entry name" value="Myotub-related"/>
    <property type="match status" value="2"/>
</dbReference>
<dbReference type="PROSITE" id="PS00383">
    <property type="entry name" value="TYR_PHOSPHATASE_1"/>
    <property type="match status" value="1"/>
</dbReference>
<dbReference type="AlphaFoldDB" id="A0A9P3HDZ8"/>
<dbReference type="InterPro" id="IPR030564">
    <property type="entry name" value="Myotubularin"/>
</dbReference>
<dbReference type="OrthoDB" id="271628at2759"/>
<proteinExistence type="predicted"/>
<feature type="compositionally biased region" description="Basic residues" evidence="3">
    <location>
        <begin position="132"/>
        <end position="141"/>
    </location>
</feature>